<comment type="caution">
    <text evidence="2">The sequence shown here is derived from an EMBL/GenBank/DDBJ whole genome shotgun (WGS) entry which is preliminary data.</text>
</comment>
<sequence>MPGKAKSPSFTSQYVDLGSWSFALWWVIIFAVHLVTFGYNAAYAMFYYELQEMYLYVTFEYIGIDTMIQQYHLIANVNAVMAALHGICILLMVGGSIWQQELAFSPWPQEGDPATSNTSRRVLPKTTPDINDKVATGLLSAKLRAERIYSKVWGRQGVLGVNGGHFHAILVTRELVETALQTQQAYRMSWYLPRWLLNRFYLCLLVLNCWSSVFIYSLLFKKNEARRRFACLLCDCILDLVSCVGIPFIVVLSYIDQYNADMAGFKWRDGIASRGLLAF</sequence>
<organism evidence="2 3">
    <name type="scientific">Phytophthora infestans</name>
    <name type="common">Potato late blight agent</name>
    <name type="synonym">Botrytis infestans</name>
    <dbReference type="NCBI Taxonomy" id="4787"/>
    <lineage>
        <taxon>Eukaryota</taxon>
        <taxon>Sar</taxon>
        <taxon>Stramenopiles</taxon>
        <taxon>Oomycota</taxon>
        <taxon>Peronosporomycetes</taxon>
        <taxon>Peronosporales</taxon>
        <taxon>Peronosporaceae</taxon>
        <taxon>Phytophthora</taxon>
    </lineage>
</organism>
<keyword evidence="1" id="KW-0812">Transmembrane</keyword>
<evidence type="ECO:0000313" key="2">
    <source>
        <dbReference type="EMBL" id="KAF4132537.1"/>
    </source>
</evidence>
<dbReference type="Proteomes" id="UP000704712">
    <property type="component" value="Unassembled WGS sequence"/>
</dbReference>
<name>A0A8S9TZQ3_PHYIN</name>
<evidence type="ECO:0008006" key="4">
    <source>
        <dbReference type="Google" id="ProtNLM"/>
    </source>
</evidence>
<feature type="transmembrane region" description="Helical" evidence="1">
    <location>
        <begin position="20"/>
        <end position="46"/>
    </location>
</feature>
<protein>
    <recommendedName>
        <fullName evidence="4">Transmembrane protein</fullName>
    </recommendedName>
</protein>
<feature type="transmembrane region" description="Helical" evidence="1">
    <location>
        <begin position="199"/>
        <end position="220"/>
    </location>
</feature>
<dbReference type="EMBL" id="JAACNO010002535">
    <property type="protein sequence ID" value="KAF4132537.1"/>
    <property type="molecule type" value="Genomic_DNA"/>
</dbReference>
<keyword evidence="1" id="KW-1133">Transmembrane helix</keyword>
<dbReference type="AlphaFoldDB" id="A0A8S9TZQ3"/>
<evidence type="ECO:0000256" key="1">
    <source>
        <dbReference type="SAM" id="Phobius"/>
    </source>
</evidence>
<keyword evidence="1" id="KW-0472">Membrane</keyword>
<feature type="transmembrane region" description="Helical" evidence="1">
    <location>
        <begin position="77"/>
        <end position="98"/>
    </location>
</feature>
<reference evidence="2" key="1">
    <citation type="submission" date="2020-03" db="EMBL/GenBank/DDBJ databases">
        <title>Hybrid Assembly of Korean Phytophthora infestans isolates.</title>
        <authorList>
            <person name="Prokchorchik M."/>
            <person name="Lee Y."/>
            <person name="Seo J."/>
            <person name="Cho J.-H."/>
            <person name="Park Y.-E."/>
            <person name="Jang D.-C."/>
            <person name="Im J.-S."/>
            <person name="Choi J.-G."/>
            <person name="Park H.-J."/>
            <person name="Lee G.-B."/>
            <person name="Lee Y.-G."/>
            <person name="Hong S.-Y."/>
            <person name="Cho K."/>
            <person name="Sohn K.H."/>
        </authorList>
    </citation>
    <scope>NUCLEOTIDE SEQUENCE</scope>
    <source>
        <strain evidence="2">KR_2_A2</strain>
    </source>
</reference>
<feature type="transmembrane region" description="Helical" evidence="1">
    <location>
        <begin position="232"/>
        <end position="255"/>
    </location>
</feature>
<proteinExistence type="predicted"/>
<gene>
    <name evidence="2" type="ORF">GN958_ATG18267</name>
</gene>
<evidence type="ECO:0000313" key="3">
    <source>
        <dbReference type="Proteomes" id="UP000704712"/>
    </source>
</evidence>
<accession>A0A8S9TZQ3</accession>